<protein>
    <recommendedName>
        <fullName evidence="7">Calcium-binding protein</fullName>
    </recommendedName>
</protein>
<feature type="region of interest" description="Disordered" evidence="3">
    <location>
        <begin position="441"/>
        <end position="485"/>
    </location>
</feature>
<dbReference type="Gene3D" id="2.160.20.160">
    <property type="match status" value="1"/>
</dbReference>
<evidence type="ECO:0000256" key="1">
    <source>
        <dbReference type="ARBA" id="ARBA00004613"/>
    </source>
</evidence>
<proteinExistence type="predicted"/>
<feature type="compositionally biased region" description="Basic and acidic residues" evidence="3">
    <location>
        <begin position="445"/>
        <end position="485"/>
    </location>
</feature>
<organism evidence="5 6">
    <name type="scientific">Nocardioides astragali</name>
    <dbReference type="NCBI Taxonomy" id="1776736"/>
    <lineage>
        <taxon>Bacteria</taxon>
        <taxon>Bacillati</taxon>
        <taxon>Actinomycetota</taxon>
        <taxon>Actinomycetes</taxon>
        <taxon>Propionibacteriales</taxon>
        <taxon>Nocardioidaceae</taxon>
        <taxon>Nocardioides</taxon>
    </lineage>
</organism>
<dbReference type="PANTHER" id="PTHR38340:SF1">
    <property type="entry name" value="S-LAYER PROTEIN"/>
    <property type="match status" value="1"/>
</dbReference>
<dbReference type="RefSeq" id="WP_255891600.1">
    <property type="nucleotide sequence ID" value="NZ_JAFMZM010000004.1"/>
</dbReference>
<dbReference type="InterPro" id="IPR011049">
    <property type="entry name" value="Serralysin-like_metalloprot_C"/>
</dbReference>
<dbReference type="PANTHER" id="PTHR38340">
    <property type="entry name" value="S-LAYER PROTEIN"/>
    <property type="match status" value="1"/>
</dbReference>
<reference evidence="6" key="1">
    <citation type="journal article" date="2019" name="Int. J. Syst. Evol. Microbiol.">
        <title>The Global Catalogue of Microorganisms (GCM) 10K type strain sequencing project: providing services to taxonomists for standard genome sequencing and annotation.</title>
        <authorList>
            <consortium name="The Broad Institute Genomics Platform"/>
            <consortium name="The Broad Institute Genome Sequencing Center for Infectious Disease"/>
            <person name="Wu L."/>
            <person name="Ma J."/>
        </authorList>
    </citation>
    <scope>NUCLEOTIDE SEQUENCE [LARGE SCALE GENOMIC DNA]</scope>
    <source>
        <strain evidence="6">FCH27</strain>
    </source>
</reference>
<feature type="signal peptide" evidence="4">
    <location>
        <begin position="1"/>
        <end position="30"/>
    </location>
</feature>
<gene>
    <name evidence="5" type="ORF">ACFQO6_23365</name>
</gene>
<name>A0ABW2NBA7_9ACTN</name>
<accession>A0ABW2NBA7</accession>
<dbReference type="InterPro" id="IPR018511">
    <property type="entry name" value="Hemolysin-typ_Ca-bd_CS"/>
</dbReference>
<comment type="caution">
    <text evidence="5">The sequence shown here is derived from an EMBL/GenBank/DDBJ whole genome shotgun (WGS) entry which is preliminary data.</text>
</comment>
<dbReference type="SUPFAM" id="SSF51120">
    <property type="entry name" value="beta-Roll"/>
    <property type="match status" value="2"/>
</dbReference>
<evidence type="ECO:0008006" key="7">
    <source>
        <dbReference type="Google" id="ProtNLM"/>
    </source>
</evidence>
<sequence>MTYSRPTAHVAALVAGLLAGPVLGPVPAHADPLTCQGQVVTVTGEVGTPGDDVMVVGSAGVFTANSGAGDDLVCIRVTTGREPFMFTVDAGPGADRVFNESTDGNTTVQTLLGTGGDSYMGNELGDTVVAGAALWGSSGDTSDTEKDTIDTRGGNDYVTSGSVAPGTPNPDVVTTGDGDDKLSWAGDLTGAPVDLAAGTNRLALYPGWEGTDLHVDATTSTVSADARPVLRWTGQVQAYLLTVDRLRTRFTGGDADEILTYAVAHPGTPGAVVLPDPDRRLDADMGAGDDSIGEQDFVGGSLLGGPGDDALQAARCLEADVRLGDAFTCLAAYNPRVEYAAAIDAWEHIHVPGGLVRVVGTSGPDDVHAAGSRVRVMGRGGDDRLVASGSRSTARTPWTVVLDGGPGADAVWGGYGHDKLVGGSGKDKIAGSSGDDLLLGGGGADRLKAGKGRDEVRGGQGRDRADGEAGRDRCSAEVRRSCERG</sequence>
<evidence type="ECO:0000313" key="6">
    <source>
        <dbReference type="Proteomes" id="UP001596524"/>
    </source>
</evidence>
<dbReference type="PROSITE" id="PS00330">
    <property type="entry name" value="HEMOLYSIN_CALCIUM"/>
    <property type="match status" value="1"/>
</dbReference>
<keyword evidence="2" id="KW-0964">Secreted</keyword>
<evidence type="ECO:0000256" key="3">
    <source>
        <dbReference type="SAM" id="MobiDB-lite"/>
    </source>
</evidence>
<feature type="region of interest" description="Disordered" evidence="3">
    <location>
        <begin position="136"/>
        <end position="169"/>
    </location>
</feature>
<comment type="subcellular location">
    <subcellularLocation>
        <location evidence="1">Secreted</location>
    </subcellularLocation>
</comment>
<keyword evidence="6" id="KW-1185">Reference proteome</keyword>
<evidence type="ECO:0000313" key="5">
    <source>
        <dbReference type="EMBL" id="MFC7363230.1"/>
    </source>
</evidence>
<dbReference type="Gene3D" id="2.150.10.10">
    <property type="entry name" value="Serralysin-like metalloprotease, C-terminal"/>
    <property type="match status" value="2"/>
</dbReference>
<feature type="chain" id="PRO_5047186682" description="Calcium-binding protein" evidence="4">
    <location>
        <begin position="31"/>
        <end position="485"/>
    </location>
</feature>
<dbReference type="Proteomes" id="UP001596524">
    <property type="component" value="Unassembled WGS sequence"/>
</dbReference>
<dbReference type="InterPro" id="IPR001343">
    <property type="entry name" value="Hemolysn_Ca-bd"/>
</dbReference>
<evidence type="ECO:0000256" key="2">
    <source>
        <dbReference type="ARBA" id="ARBA00022525"/>
    </source>
</evidence>
<evidence type="ECO:0000256" key="4">
    <source>
        <dbReference type="SAM" id="SignalP"/>
    </source>
</evidence>
<dbReference type="PRINTS" id="PR00313">
    <property type="entry name" value="CABNDNGRPT"/>
</dbReference>
<keyword evidence="4" id="KW-0732">Signal</keyword>
<dbReference type="Pfam" id="PF00353">
    <property type="entry name" value="HemolysinCabind"/>
    <property type="match status" value="4"/>
</dbReference>
<dbReference type="InterPro" id="IPR050557">
    <property type="entry name" value="RTX_toxin/Mannuronan_C5-epim"/>
</dbReference>
<dbReference type="EMBL" id="JBHTCH010000028">
    <property type="protein sequence ID" value="MFC7363230.1"/>
    <property type="molecule type" value="Genomic_DNA"/>
</dbReference>